<keyword evidence="7" id="KW-1185">Reference proteome</keyword>
<dbReference type="FunFam" id="3.30.56.30:FF:000003">
    <property type="entry name" value="Signal recognition particle SEC65 subunit"/>
    <property type="match status" value="1"/>
</dbReference>
<name>A0A3N4JAV8_9PEZI</name>
<dbReference type="GO" id="GO:0005786">
    <property type="term" value="C:signal recognition particle, endoplasmic reticulum targeting"/>
    <property type="evidence" value="ECO:0007669"/>
    <property type="project" value="UniProtKB-KW"/>
</dbReference>
<gene>
    <name evidence="6" type="ORF">L873DRAFT_1815325</name>
</gene>
<keyword evidence="2" id="KW-0963">Cytoplasm</keyword>
<evidence type="ECO:0000256" key="3">
    <source>
        <dbReference type="ARBA" id="ARBA00023135"/>
    </source>
</evidence>
<dbReference type="STRING" id="1336337.A0A3N4JAV8"/>
<dbReference type="InterPro" id="IPR002778">
    <property type="entry name" value="Signal_recog_particle_SRP19"/>
</dbReference>
<organism evidence="6 7">
    <name type="scientific">Choiromyces venosus 120613-1</name>
    <dbReference type="NCBI Taxonomy" id="1336337"/>
    <lineage>
        <taxon>Eukaryota</taxon>
        <taxon>Fungi</taxon>
        <taxon>Dikarya</taxon>
        <taxon>Ascomycota</taxon>
        <taxon>Pezizomycotina</taxon>
        <taxon>Pezizomycetes</taxon>
        <taxon>Pezizales</taxon>
        <taxon>Tuberaceae</taxon>
        <taxon>Choiromyces</taxon>
    </lineage>
</organism>
<evidence type="ECO:0000256" key="4">
    <source>
        <dbReference type="ARBA" id="ARBA00023274"/>
    </source>
</evidence>
<reference evidence="6 7" key="1">
    <citation type="journal article" date="2018" name="Nat. Ecol. Evol.">
        <title>Pezizomycetes genomes reveal the molecular basis of ectomycorrhizal truffle lifestyle.</title>
        <authorList>
            <person name="Murat C."/>
            <person name="Payen T."/>
            <person name="Noel B."/>
            <person name="Kuo A."/>
            <person name="Morin E."/>
            <person name="Chen J."/>
            <person name="Kohler A."/>
            <person name="Krizsan K."/>
            <person name="Balestrini R."/>
            <person name="Da Silva C."/>
            <person name="Montanini B."/>
            <person name="Hainaut M."/>
            <person name="Levati E."/>
            <person name="Barry K.W."/>
            <person name="Belfiori B."/>
            <person name="Cichocki N."/>
            <person name="Clum A."/>
            <person name="Dockter R.B."/>
            <person name="Fauchery L."/>
            <person name="Guy J."/>
            <person name="Iotti M."/>
            <person name="Le Tacon F."/>
            <person name="Lindquist E.A."/>
            <person name="Lipzen A."/>
            <person name="Malagnac F."/>
            <person name="Mello A."/>
            <person name="Molinier V."/>
            <person name="Miyauchi S."/>
            <person name="Poulain J."/>
            <person name="Riccioni C."/>
            <person name="Rubini A."/>
            <person name="Sitrit Y."/>
            <person name="Splivallo R."/>
            <person name="Traeger S."/>
            <person name="Wang M."/>
            <person name="Zifcakova L."/>
            <person name="Wipf D."/>
            <person name="Zambonelli A."/>
            <person name="Paolocci F."/>
            <person name="Nowrousian M."/>
            <person name="Ottonello S."/>
            <person name="Baldrian P."/>
            <person name="Spatafora J.W."/>
            <person name="Henrissat B."/>
            <person name="Nagy L.G."/>
            <person name="Aury J.M."/>
            <person name="Wincker P."/>
            <person name="Grigoriev I.V."/>
            <person name="Bonfante P."/>
            <person name="Martin F.M."/>
        </authorList>
    </citation>
    <scope>NUCLEOTIDE SEQUENCE [LARGE SCALE GENOMIC DNA]</scope>
    <source>
        <strain evidence="6 7">120613-1</strain>
    </source>
</reference>
<feature type="region of interest" description="Disordered" evidence="5">
    <location>
        <begin position="226"/>
        <end position="245"/>
    </location>
</feature>
<feature type="region of interest" description="Disordered" evidence="5">
    <location>
        <begin position="1"/>
        <end position="43"/>
    </location>
</feature>
<feature type="compositionally biased region" description="Basic residues" evidence="5">
    <location>
        <begin position="292"/>
        <end position="303"/>
    </location>
</feature>
<evidence type="ECO:0000256" key="5">
    <source>
        <dbReference type="SAM" id="MobiDB-lite"/>
    </source>
</evidence>
<proteinExistence type="predicted"/>
<feature type="region of interest" description="Disordered" evidence="5">
    <location>
        <begin position="91"/>
        <end position="110"/>
    </location>
</feature>
<keyword evidence="3" id="KW-0733">Signal recognition particle</keyword>
<dbReference type="Gene3D" id="3.30.56.30">
    <property type="entry name" value="Signal recognition particle, SRP19-like subunit"/>
    <property type="match status" value="1"/>
</dbReference>
<dbReference type="SUPFAM" id="SSF69695">
    <property type="entry name" value="SRP19"/>
    <property type="match status" value="1"/>
</dbReference>
<evidence type="ECO:0000256" key="1">
    <source>
        <dbReference type="ARBA" id="ARBA00004496"/>
    </source>
</evidence>
<feature type="compositionally biased region" description="Low complexity" evidence="5">
    <location>
        <begin position="22"/>
        <end position="35"/>
    </location>
</feature>
<dbReference type="GO" id="GO:0006617">
    <property type="term" value="P:SRP-dependent cotranslational protein targeting to membrane, signal sequence recognition"/>
    <property type="evidence" value="ECO:0007669"/>
    <property type="project" value="TreeGrafter"/>
</dbReference>
<evidence type="ECO:0000256" key="2">
    <source>
        <dbReference type="ARBA" id="ARBA00022490"/>
    </source>
</evidence>
<evidence type="ECO:0000313" key="7">
    <source>
        <dbReference type="Proteomes" id="UP000276215"/>
    </source>
</evidence>
<comment type="subcellular location">
    <subcellularLocation>
        <location evidence="1">Cytoplasm</location>
    </subcellularLocation>
</comment>
<dbReference type="Pfam" id="PF01922">
    <property type="entry name" value="SRP19"/>
    <property type="match status" value="1"/>
</dbReference>
<dbReference type="AlphaFoldDB" id="A0A3N4JAV8"/>
<dbReference type="PANTHER" id="PTHR17453">
    <property type="entry name" value="SIGNAL RECOGNITION PARTICLE 19 KD PROTEIN"/>
    <property type="match status" value="1"/>
</dbReference>
<dbReference type="OrthoDB" id="2190947at2759"/>
<keyword evidence="4" id="KW-0687">Ribonucleoprotein</keyword>
<dbReference type="GO" id="GO:0008312">
    <property type="term" value="F:7S RNA binding"/>
    <property type="evidence" value="ECO:0007669"/>
    <property type="project" value="InterPro"/>
</dbReference>
<dbReference type="PANTHER" id="PTHR17453:SF0">
    <property type="entry name" value="SIGNAL RECOGNITION PARTICLE 19 KDA PROTEIN"/>
    <property type="match status" value="1"/>
</dbReference>
<dbReference type="Proteomes" id="UP000276215">
    <property type="component" value="Unassembled WGS sequence"/>
</dbReference>
<sequence>MGMNHAKISSNNHPSVRASFLPHHPSSTTTTTTKSPIHHPPNQFTAKLHKFNIKMSRNVRIEEVEDSDPEEMDISLFDPRAAAAANPTLMDPTAIPHGLRGPTHPQTQYVSADETSYKTYQCLYPVYFDSTRSRAEGRRVDKSYAIPNPLARNIIDACAFLSLKTVFEPGKTHPKDWANPGRVRVLFKADGKPTGSIKNKFLLFRAIGEFLKANPTRPEDPLRLRIPNFPSDGKPPEPPSVPRGWKMGTILPSHSAALSGGGVSDDIFKEMMKDMGMDAGGPSGGAIEKKEKKEKKDKKKGKR</sequence>
<dbReference type="EMBL" id="ML120446">
    <property type="protein sequence ID" value="RPA93791.1"/>
    <property type="molecule type" value="Genomic_DNA"/>
</dbReference>
<accession>A0A3N4JAV8</accession>
<evidence type="ECO:0000313" key="6">
    <source>
        <dbReference type="EMBL" id="RPA93791.1"/>
    </source>
</evidence>
<feature type="region of interest" description="Disordered" evidence="5">
    <location>
        <begin position="274"/>
        <end position="303"/>
    </location>
</feature>
<dbReference type="InterPro" id="IPR036521">
    <property type="entry name" value="SRP19-like_sf"/>
</dbReference>
<protein>
    <submittedName>
        <fullName evidence="6">SRP19-domain-containing protein</fullName>
    </submittedName>
</protein>